<dbReference type="InterPro" id="IPR036291">
    <property type="entry name" value="NAD(P)-bd_dom_sf"/>
</dbReference>
<dbReference type="InterPro" id="IPR007886">
    <property type="entry name" value="AlaDH/PNT_N"/>
</dbReference>
<organism evidence="4 5">
    <name type="scientific">Amycolatopsis albispora</name>
    <dbReference type="NCBI Taxonomy" id="1804986"/>
    <lineage>
        <taxon>Bacteria</taxon>
        <taxon>Bacillati</taxon>
        <taxon>Actinomycetota</taxon>
        <taxon>Actinomycetes</taxon>
        <taxon>Pseudonocardiales</taxon>
        <taxon>Pseudonocardiaceae</taxon>
        <taxon>Amycolatopsis</taxon>
    </lineage>
</organism>
<dbReference type="Gene3D" id="3.40.50.720">
    <property type="entry name" value="NAD(P)-binding Rossmann-like Domain"/>
    <property type="match status" value="2"/>
</dbReference>
<keyword evidence="1" id="KW-0560">Oxidoreductase</keyword>
<sequence length="384" mass="42306">MHQLSLGVIARSWKENERRLPIHPHHLDRIDADLRKNIYLEHGYGEPFGVPDERLAGSVAGMRTRAQLIAECDVVLLAKPLREDVAELRPGQVLWGWPHCVQDAGLTQLAIDRRLTVIAFEAMNHWRSDGSFGLHVFHKNNELAGYCSVLHALQLIGSTGDYGRRLRAVVIGFGATARGSVTALNAHGIHDVEVLTARGLSAVASPIHSATMVHFDHDTNNPGDPRRSHAHTERGRVPLAGFLAEHDVVVNCVLQDTGAPLTFLIEEDLAAFAPGSLIVDVSCDEGMGFSWARPTTFTEPAFGVGDRLTYYAVDHSPSYLWNSATWEISQALLPHLRSVLSGRVAWDDSETVRRAVEIRDGTVQNPAILAFQHRAPEYPHAPAR</sequence>
<dbReference type="AlphaFoldDB" id="A0A344KZZ4"/>
<feature type="domain" description="Alanine dehydrogenase/pyridine nucleotide transhydrogenase N-terminal" evidence="3">
    <location>
        <begin position="8"/>
        <end position="144"/>
    </location>
</feature>
<evidence type="ECO:0000259" key="3">
    <source>
        <dbReference type="SMART" id="SM01003"/>
    </source>
</evidence>
<dbReference type="SMART" id="SM01002">
    <property type="entry name" value="AlaDh_PNT_C"/>
    <property type="match status" value="1"/>
</dbReference>
<dbReference type="PANTHER" id="PTHR42795">
    <property type="entry name" value="ALANINE DEHYDROGENASE"/>
    <property type="match status" value="1"/>
</dbReference>
<dbReference type="KEGG" id="aab:A4R43_01555"/>
<keyword evidence="5" id="KW-1185">Reference proteome</keyword>
<dbReference type="SUPFAM" id="SSF52283">
    <property type="entry name" value="Formate/glycerate dehydrogenase catalytic domain-like"/>
    <property type="match status" value="1"/>
</dbReference>
<dbReference type="GO" id="GO:0005886">
    <property type="term" value="C:plasma membrane"/>
    <property type="evidence" value="ECO:0007669"/>
    <property type="project" value="TreeGrafter"/>
</dbReference>
<dbReference type="SMART" id="SM01003">
    <property type="entry name" value="AlaDh_PNT_N"/>
    <property type="match status" value="1"/>
</dbReference>
<dbReference type="GO" id="GO:0000286">
    <property type="term" value="F:alanine dehydrogenase activity"/>
    <property type="evidence" value="ECO:0007669"/>
    <property type="project" value="TreeGrafter"/>
</dbReference>
<gene>
    <name evidence="4" type="ORF">A4R43_01555</name>
</gene>
<protein>
    <submittedName>
        <fullName evidence="4">Alanine dehydrogenase</fullName>
    </submittedName>
</protein>
<accession>A0A344KZZ4</accession>
<dbReference type="EMBL" id="CP015163">
    <property type="protein sequence ID" value="AXB41368.1"/>
    <property type="molecule type" value="Genomic_DNA"/>
</dbReference>
<proteinExistence type="predicted"/>
<dbReference type="PANTHER" id="PTHR42795:SF1">
    <property type="entry name" value="ALANINE DEHYDROGENASE"/>
    <property type="match status" value="1"/>
</dbReference>
<dbReference type="OrthoDB" id="5918420at2"/>
<reference evidence="4 5" key="1">
    <citation type="submission" date="2016-04" db="EMBL/GenBank/DDBJ databases">
        <title>Complete genome sequence and analysis of deep-sea sediment isolate, Amycolatopsis sp. WP1.</title>
        <authorList>
            <person name="Wang H."/>
            <person name="Chen S."/>
            <person name="Wu Q."/>
        </authorList>
    </citation>
    <scope>NUCLEOTIDE SEQUENCE [LARGE SCALE GENOMIC DNA]</scope>
    <source>
        <strain evidence="4 5">WP1</strain>
    </source>
</reference>
<evidence type="ECO:0000313" key="5">
    <source>
        <dbReference type="Proteomes" id="UP000250434"/>
    </source>
</evidence>
<evidence type="ECO:0000259" key="2">
    <source>
        <dbReference type="SMART" id="SM01002"/>
    </source>
</evidence>
<dbReference type="GO" id="GO:0047126">
    <property type="term" value="F:N5-(carboxyethyl)ornithine synthase activity"/>
    <property type="evidence" value="ECO:0007669"/>
    <property type="project" value="InterPro"/>
</dbReference>
<dbReference type="Pfam" id="PF05222">
    <property type="entry name" value="AlaDh_PNT_N"/>
    <property type="match status" value="1"/>
</dbReference>
<dbReference type="InterPro" id="IPR007698">
    <property type="entry name" value="AlaDH/PNT_NAD(H)-bd"/>
</dbReference>
<dbReference type="GO" id="GO:0006524">
    <property type="term" value="P:alanine catabolic process"/>
    <property type="evidence" value="ECO:0007669"/>
    <property type="project" value="TreeGrafter"/>
</dbReference>
<feature type="domain" description="Alanine dehydrogenase/pyridine nucleotide transhydrogenase NAD(H)-binding" evidence="2">
    <location>
        <begin position="147"/>
        <end position="312"/>
    </location>
</feature>
<dbReference type="CDD" id="cd12181">
    <property type="entry name" value="ceo_syn"/>
    <property type="match status" value="1"/>
</dbReference>
<dbReference type="InterPro" id="IPR046951">
    <property type="entry name" value="CEOS"/>
</dbReference>
<name>A0A344KZZ4_9PSEU</name>
<dbReference type="SUPFAM" id="SSF51735">
    <property type="entry name" value="NAD(P)-binding Rossmann-fold domains"/>
    <property type="match status" value="1"/>
</dbReference>
<dbReference type="Proteomes" id="UP000250434">
    <property type="component" value="Chromosome"/>
</dbReference>
<evidence type="ECO:0000256" key="1">
    <source>
        <dbReference type="ARBA" id="ARBA00023002"/>
    </source>
</evidence>
<evidence type="ECO:0000313" key="4">
    <source>
        <dbReference type="EMBL" id="AXB41368.1"/>
    </source>
</evidence>
<dbReference type="Pfam" id="PF01262">
    <property type="entry name" value="AlaDh_PNT_C"/>
    <property type="match status" value="1"/>
</dbReference>